<gene>
    <name evidence="2" type="ORF">AA14337_0010</name>
</gene>
<organism evidence="2 3">
    <name type="scientific">Acetobacter malorum DSM 14337</name>
    <dbReference type="NCBI Taxonomy" id="1307910"/>
    <lineage>
        <taxon>Bacteria</taxon>
        <taxon>Pseudomonadati</taxon>
        <taxon>Pseudomonadota</taxon>
        <taxon>Alphaproteobacteria</taxon>
        <taxon>Acetobacterales</taxon>
        <taxon>Acetobacteraceae</taxon>
        <taxon>Acetobacter</taxon>
    </lineage>
</organism>
<evidence type="ECO:0000313" key="2">
    <source>
        <dbReference type="EMBL" id="GBQ74780.1"/>
    </source>
</evidence>
<dbReference type="GeneID" id="29556377"/>
<proteinExistence type="predicted"/>
<name>A0ABQ0PNN7_9PROT</name>
<comment type="caution">
    <text evidence="2">The sequence shown here is derived from an EMBL/GenBank/DDBJ whole genome shotgun (WGS) entry which is preliminary data.</text>
</comment>
<feature type="transmembrane region" description="Helical" evidence="1">
    <location>
        <begin position="59"/>
        <end position="83"/>
    </location>
</feature>
<protein>
    <submittedName>
        <fullName evidence="2">Uncharacterized protein</fullName>
    </submittedName>
</protein>
<dbReference type="Proteomes" id="UP001065047">
    <property type="component" value="Unassembled WGS sequence"/>
</dbReference>
<dbReference type="RefSeq" id="WP_061505141.1">
    <property type="nucleotide sequence ID" value="NZ_BAPF01000001.1"/>
</dbReference>
<keyword evidence="1" id="KW-0472">Membrane</keyword>
<keyword evidence="3" id="KW-1185">Reference proteome</keyword>
<accession>A0ABQ0PNN7</accession>
<keyword evidence="1" id="KW-1133">Transmembrane helix</keyword>
<evidence type="ECO:0000313" key="3">
    <source>
        <dbReference type="Proteomes" id="UP001065047"/>
    </source>
</evidence>
<dbReference type="EMBL" id="BAPF01000001">
    <property type="protein sequence ID" value="GBQ74780.1"/>
    <property type="molecule type" value="Genomic_DNA"/>
</dbReference>
<keyword evidence="1" id="KW-0812">Transmembrane</keyword>
<evidence type="ECO:0000256" key="1">
    <source>
        <dbReference type="SAM" id="Phobius"/>
    </source>
</evidence>
<feature type="transmembrane region" description="Helical" evidence="1">
    <location>
        <begin position="12"/>
        <end position="39"/>
    </location>
</feature>
<reference evidence="2" key="1">
    <citation type="submission" date="2013-04" db="EMBL/GenBank/DDBJ databases">
        <title>The genome sequencing project of 58 acetic acid bacteria.</title>
        <authorList>
            <person name="Okamoto-Kainuma A."/>
            <person name="Ishikawa M."/>
            <person name="Umino S."/>
            <person name="Koizumi Y."/>
            <person name="Shiwa Y."/>
            <person name="Yoshikawa H."/>
            <person name="Matsutani M."/>
            <person name="Matsushita K."/>
        </authorList>
    </citation>
    <scope>NUCLEOTIDE SEQUENCE</scope>
    <source>
        <strain evidence="2">DSM 14337</strain>
    </source>
</reference>
<sequence length="86" mass="8723">MADLLTDINNGISVLQSAAVVGCIAGAVVGVACAGSAAFKLWDEVQNGNHPTGSTHMGLIAAVIVGSIITIFSIIIGWFSLFFTGT</sequence>